<dbReference type="PRINTS" id="PR00605">
    <property type="entry name" value="CYTCHROMECIC"/>
</dbReference>
<keyword evidence="3 6" id="KW-0479">Metal-binding</keyword>
<evidence type="ECO:0000256" key="5">
    <source>
        <dbReference type="ARBA" id="ARBA00023004"/>
    </source>
</evidence>
<dbReference type="Gene3D" id="1.10.760.10">
    <property type="entry name" value="Cytochrome c-like domain"/>
    <property type="match status" value="1"/>
</dbReference>
<organism evidence="9 10">
    <name type="scientific">Vogesella indigofera</name>
    <name type="common">Pseudomonas indigofera</name>
    <dbReference type="NCBI Taxonomy" id="45465"/>
    <lineage>
        <taxon>Bacteria</taxon>
        <taxon>Pseudomonadati</taxon>
        <taxon>Pseudomonadota</taxon>
        <taxon>Betaproteobacteria</taxon>
        <taxon>Neisseriales</taxon>
        <taxon>Chromobacteriaceae</taxon>
        <taxon>Vogesella</taxon>
    </lineage>
</organism>
<evidence type="ECO:0000313" key="10">
    <source>
        <dbReference type="Proteomes" id="UP001221566"/>
    </source>
</evidence>
<dbReference type="Proteomes" id="UP001221566">
    <property type="component" value="Unassembled WGS sequence"/>
</dbReference>
<evidence type="ECO:0000256" key="4">
    <source>
        <dbReference type="ARBA" id="ARBA00022982"/>
    </source>
</evidence>
<proteinExistence type="predicted"/>
<evidence type="ECO:0000313" key="9">
    <source>
        <dbReference type="EMBL" id="MDC7692313.1"/>
    </source>
</evidence>
<sequence>MIHPLFVDRENMPSLKRKQQIVAVVSVIGLLAAGLGAYWYTATATGPTSFTLRPDDSAMVSRGQQVYLANCASCHGSKLEGQPNWRERNAQGMLPAPPHNETGHTWHHPDDMLFALTKYGIAKVANMPDYQSAMPVYEGKLSDADITAALSWIKSQWPAEIRAQQDAVNLRAKKN</sequence>
<dbReference type="InterPro" id="IPR036909">
    <property type="entry name" value="Cyt_c-like_dom_sf"/>
</dbReference>
<keyword evidence="5 6" id="KW-0408">Iron</keyword>
<evidence type="ECO:0000256" key="2">
    <source>
        <dbReference type="ARBA" id="ARBA00022617"/>
    </source>
</evidence>
<keyword evidence="7" id="KW-0472">Membrane</keyword>
<dbReference type="PANTHER" id="PTHR35008">
    <property type="entry name" value="BLL4482 PROTEIN-RELATED"/>
    <property type="match status" value="1"/>
</dbReference>
<feature type="domain" description="Cytochrome c" evidence="8">
    <location>
        <begin position="58"/>
        <end position="157"/>
    </location>
</feature>
<dbReference type="SUPFAM" id="SSF46626">
    <property type="entry name" value="Cytochrome c"/>
    <property type="match status" value="1"/>
</dbReference>
<dbReference type="EMBL" id="JAQQKY010000010">
    <property type="protein sequence ID" value="MDC7692313.1"/>
    <property type="molecule type" value="Genomic_DNA"/>
</dbReference>
<dbReference type="InterPro" id="IPR009056">
    <property type="entry name" value="Cyt_c-like_dom"/>
</dbReference>
<dbReference type="PROSITE" id="PS51007">
    <property type="entry name" value="CYTC"/>
    <property type="match status" value="1"/>
</dbReference>
<evidence type="ECO:0000256" key="6">
    <source>
        <dbReference type="PROSITE-ProRule" id="PRU00433"/>
    </source>
</evidence>
<reference evidence="9 10" key="1">
    <citation type="submission" date="2023-01" db="EMBL/GenBank/DDBJ databases">
        <title>Novel species of the genus Vogesella isolated from rivers.</title>
        <authorList>
            <person name="Lu H."/>
        </authorList>
    </citation>
    <scope>NUCLEOTIDE SEQUENCE [LARGE SCALE GENOMIC DNA]</scope>
    <source>
        <strain evidence="9 10">SH7W</strain>
    </source>
</reference>
<keyword evidence="7" id="KW-0812">Transmembrane</keyword>
<keyword evidence="1" id="KW-0813">Transport</keyword>
<evidence type="ECO:0000259" key="8">
    <source>
        <dbReference type="PROSITE" id="PS51007"/>
    </source>
</evidence>
<name>A0ABT5I803_VOGIN</name>
<dbReference type="RefSeq" id="WP_272803969.1">
    <property type="nucleotide sequence ID" value="NZ_JAQQKY010000010.1"/>
</dbReference>
<keyword evidence="7" id="KW-1133">Transmembrane helix</keyword>
<feature type="transmembrane region" description="Helical" evidence="7">
    <location>
        <begin position="21"/>
        <end position="40"/>
    </location>
</feature>
<comment type="caution">
    <text evidence="9">The sequence shown here is derived from an EMBL/GenBank/DDBJ whole genome shotgun (WGS) entry which is preliminary data.</text>
</comment>
<gene>
    <name evidence="9" type="ORF">PQU93_16215</name>
</gene>
<keyword evidence="2 6" id="KW-0349">Heme</keyword>
<dbReference type="InterPro" id="IPR008168">
    <property type="entry name" value="Cyt_C_IC"/>
</dbReference>
<evidence type="ECO:0000256" key="7">
    <source>
        <dbReference type="SAM" id="Phobius"/>
    </source>
</evidence>
<dbReference type="Pfam" id="PF00034">
    <property type="entry name" value="Cytochrom_C"/>
    <property type="match status" value="1"/>
</dbReference>
<evidence type="ECO:0000256" key="3">
    <source>
        <dbReference type="ARBA" id="ARBA00022723"/>
    </source>
</evidence>
<protein>
    <submittedName>
        <fullName evidence="9">Cytochrome c</fullName>
    </submittedName>
</protein>
<keyword evidence="4" id="KW-0249">Electron transport</keyword>
<keyword evidence="10" id="KW-1185">Reference proteome</keyword>
<evidence type="ECO:0000256" key="1">
    <source>
        <dbReference type="ARBA" id="ARBA00022448"/>
    </source>
</evidence>
<accession>A0ABT5I803</accession>
<dbReference type="PANTHER" id="PTHR35008:SF4">
    <property type="entry name" value="BLL4482 PROTEIN"/>
    <property type="match status" value="1"/>
</dbReference>
<dbReference type="InterPro" id="IPR051459">
    <property type="entry name" value="Cytochrome_c-type_DH"/>
</dbReference>